<name>A0A9P5ZJJ0_PLEER</name>
<evidence type="ECO:0000313" key="3">
    <source>
        <dbReference type="Proteomes" id="UP000807025"/>
    </source>
</evidence>
<keyword evidence="3" id="KW-1185">Reference proteome</keyword>
<evidence type="ECO:0000256" key="1">
    <source>
        <dbReference type="SAM" id="MobiDB-lite"/>
    </source>
</evidence>
<feature type="non-terminal residue" evidence="2">
    <location>
        <position position="1"/>
    </location>
</feature>
<dbReference type="Proteomes" id="UP000807025">
    <property type="component" value="Unassembled WGS sequence"/>
</dbReference>
<organism evidence="2 3">
    <name type="scientific">Pleurotus eryngii</name>
    <name type="common">Boletus of the steppes</name>
    <dbReference type="NCBI Taxonomy" id="5323"/>
    <lineage>
        <taxon>Eukaryota</taxon>
        <taxon>Fungi</taxon>
        <taxon>Dikarya</taxon>
        <taxon>Basidiomycota</taxon>
        <taxon>Agaricomycotina</taxon>
        <taxon>Agaricomycetes</taxon>
        <taxon>Agaricomycetidae</taxon>
        <taxon>Agaricales</taxon>
        <taxon>Pleurotineae</taxon>
        <taxon>Pleurotaceae</taxon>
        <taxon>Pleurotus</taxon>
    </lineage>
</organism>
<dbReference type="OrthoDB" id="3067373at2759"/>
<dbReference type="AlphaFoldDB" id="A0A9P5ZJJ0"/>
<proteinExistence type="predicted"/>
<dbReference type="EMBL" id="MU154708">
    <property type="protein sequence ID" value="KAF9488567.1"/>
    <property type="molecule type" value="Genomic_DNA"/>
</dbReference>
<protein>
    <submittedName>
        <fullName evidence="2">Uncharacterized protein</fullName>
    </submittedName>
</protein>
<accession>A0A9P5ZJJ0</accession>
<feature type="region of interest" description="Disordered" evidence="1">
    <location>
        <begin position="189"/>
        <end position="223"/>
    </location>
</feature>
<sequence length="223" mass="24518">QSVTLTELGSSCFDQTVENCCHTYSMFSRYTPSAKMLPVLEFLGNHSAATDGGTEQQVTVTASSRFFTPVKQSSSLETMNINTEIDLQGFLAKVDQTKFVHTDDNTVDYYVLTKGSDEKSTTQRLMPHRYTPTTPIIFQIGDIVEIQTSMTCIPVKGNFMVKLLLRSIILLDGSLTMVRYHKVSSPVPGAHGATLGGNNRPDASHSKPCSTSEMVETAQSIHR</sequence>
<comment type="caution">
    <text evidence="2">The sequence shown here is derived from an EMBL/GenBank/DDBJ whole genome shotgun (WGS) entry which is preliminary data.</text>
</comment>
<feature type="compositionally biased region" description="Polar residues" evidence="1">
    <location>
        <begin position="207"/>
        <end position="223"/>
    </location>
</feature>
<reference evidence="2" key="1">
    <citation type="submission" date="2020-11" db="EMBL/GenBank/DDBJ databases">
        <authorList>
            <consortium name="DOE Joint Genome Institute"/>
            <person name="Ahrendt S."/>
            <person name="Riley R."/>
            <person name="Andreopoulos W."/>
            <person name="Labutti K."/>
            <person name="Pangilinan J."/>
            <person name="Ruiz-Duenas F.J."/>
            <person name="Barrasa J.M."/>
            <person name="Sanchez-Garcia M."/>
            <person name="Camarero S."/>
            <person name="Miyauchi S."/>
            <person name="Serrano A."/>
            <person name="Linde D."/>
            <person name="Babiker R."/>
            <person name="Drula E."/>
            <person name="Ayuso-Fernandez I."/>
            <person name="Pacheco R."/>
            <person name="Padilla G."/>
            <person name="Ferreira P."/>
            <person name="Barriuso J."/>
            <person name="Kellner H."/>
            <person name="Castanera R."/>
            <person name="Alfaro M."/>
            <person name="Ramirez L."/>
            <person name="Pisabarro A.G."/>
            <person name="Kuo A."/>
            <person name="Tritt A."/>
            <person name="Lipzen A."/>
            <person name="He G."/>
            <person name="Yan M."/>
            <person name="Ng V."/>
            <person name="Cullen D."/>
            <person name="Martin F."/>
            <person name="Rosso M.-N."/>
            <person name="Henrissat B."/>
            <person name="Hibbett D."/>
            <person name="Martinez A.T."/>
            <person name="Grigoriev I.V."/>
        </authorList>
    </citation>
    <scope>NUCLEOTIDE SEQUENCE</scope>
    <source>
        <strain evidence="2">ATCC 90797</strain>
    </source>
</reference>
<gene>
    <name evidence="2" type="ORF">BDN71DRAFT_1403116</name>
</gene>
<evidence type="ECO:0000313" key="2">
    <source>
        <dbReference type="EMBL" id="KAF9488567.1"/>
    </source>
</evidence>